<dbReference type="PROSITE" id="PS00518">
    <property type="entry name" value="ZF_RING_1"/>
    <property type="match status" value="1"/>
</dbReference>
<feature type="compositionally biased region" description="Basic and acidic residues" evidence="5">
    <location>
        <begin position="13"/>
        <end position="23"/>
    </location>
</feature>
<keyword evidence="1" id="KW-0479">Metal-binding</keyword>
<dbReference type="Proteomes" id="UP001166286">
    <property type="component" value="Unassembled WGS sequence"/>
</dbReference>
<dbReference type="InterPro" id="IPR017907">
    <property type="entry name" value="Znf_RING_CS"/>
</dbReference>
<feature type="compositionally biased region" description="Basic residues" evidence="5">
    <location>
        <begin position="460"/>
        <end position="469"/>
    </location>
</feature>
<comment type="caution">
    <text evidence="7">The sequence shown here is derived from an EMBL/GenBank/DDBJ whole genome shotgun (WGS) entry which is preliminary data.</text>
</comment>
<accession>A0AA39R9H0</accession>
<dbReference type="InterPro" id="IPR018957">
    <property type="entry name" value="Znf_C3HC4_RING-type"/>
</dbReference>
<keyword evidence="3" id="KW-0862">Zinc</keyword>
<feature type="compositionally biased region" description="Basic and acidic residues" evidence="5">
    <location>
        <begin position="344"/>
        <end position="369"/>
    </location>
</feature>
<feature type="compositionally biased region" description="Basic and acidic residues" evidence="5">
    <location>
        <begin position="636"/>
        <end position="673"/>
    </location>
</feature>
<dbReference type="AlphaFoldDB" id="A0AA39R9H0"/>
<evidence type="ECO:0000256" key="2">
    <source>
        <dbReference type="ARBA" id="ARBA00022771"/>
    </source>
</evidence>
<reference evidence="7" key="1">
    <citation type="submission" date="2023-03" db="EMBL/GenBank/DDBJ databases">
        <title>Complete genome of Cladonia borealis.</title>
        <authorList>
            <person name="Park H."/>
        </authorList>
    </citation>
    <scope>NUCLEOTIDE SEQUENCE</scope>
    <source>
        <strain evidence="7">ANT050790</strain>
    </source>
</reference>
<feature type="compositionally biased region" description="Basic residues" evidence="5">
    <location>
        <begin position="608"/>
        <end position="624"/>
    </location>
</feature>
<name>A0AA39R9H0_9LECA</name>
<dbReference type="InterPro" id="IPR013083">
    <property type="entry name" value="Znf_RING/FYVE/PHD"/>
</dbReference>
<organism evidence="7 8">
    <name type="scientific">Cladonia borealis</name>
    <dbReference type="NCBI Taxonomy" id="184061"/>
    <lineage>
        <taxon>Eukaryota</taxon>
        <taxon>Fungi</taxon>
        <taxon>Dikarya</taxon>
        <taxon>Ascomycota</taxon>
        <taxon>Pezizomycotina</taxon>
        <taxon>Lecanoromycetes</taxon>
        <taxon>OSLEUM clade</taxon>
        <taxon>Lecanoromycetidae</taxon>
        <taxon>Lecanorales</taxon>
        <taxon>Lecanorineae</taxon>
        <taxon>Cladoniaceae</taxon>
        <taxon>Cladonia</taxon>
    </lineage>
</organism>
<dbReference type="PANTHER" id="PTHR23327">
    <property type="entry name" value="RING FINGER PROTEIN 127"/>
    <property type="match status" value="1"/>
</dbReference>
<keyword evidence="8" id="KW-1185">Reference proteome</keyword>
<feature type="compositionally biased region" description="Basic residues" evidence="5">
    <location>
        <begin position="424"/>
        <end position="436"/>
    </location>
</feature>
<dbReference type="EMBL" id="JAFEKC020000002">
    <property type="protein sequence ID" value="KAK0516586.1"/>
    <property type="molecule type" value="Genomic_DNA"/>
</dbReference>
<gene>
    <name evidence="7" type="ORF">JMJ35_001189</name>
</gene>
<proteinExistence type="predicted"/>
<dbReference type="Pfam" id="PF00097">
    <property type="entry name" value="zf-C3HC4"/>
    <property type="match status" value="1"/>
</dbReference>
<feature type="region of interest" description="Disordered" evidence="5">
    <location>
        <begin position="241"/>
        <end position="673"/>
    </location>
</feature>
<feature type="compositionally biased region" description="Polar residues" evidence="5">
    <location>
        <begin position="306"/>
        <end position="325"/>
    </location>
</feature>
<feature type="compositionally biased region" description="Polar residues" evidence="5">
    <location>
        <begin position="1"/>
        <end position="12"/>
    </location>
</feature>
<dbReference type="SUPFAM" id="SSF57850">
    <property type="entry name" value="RING/U-box"/>
    <property type="match status" value="1"/>
</dbReference>
<sequence length="673" mass="75207">MDGSNAKPSIRSSADRSKHERTGSDGPVGLLRSLETSLDDIRTLITCRVCVRPLFEPYTLECGHTFCYGCLVRWFERDRTKKTCPDCRADIIRSPAPAYLVRDMIQIFANRAELMPVGETTEEHKQWQDEEAALVERDRSSRGGLFRGCFRMLARRPMTLAAPIRDDEDNVDRCPRCTWELEDGQCGSCGYPMEDAGSSGSDGAEYYHPDEIYDMEHAIDMDDALFETLAEEANADEFYGEQHDSDAEDDDYSPPSYIRHRVSNALHPRLQSNVYDSLPDTEEGSGDGDEEVDSLDSFVVADEEQPPSTTSSNRSGSPYTSSPRSLNWEIENRTAIGGIQESEDDHKSQQNSEASEHEASSPISHIDHEGESDEGPVPPSRRQLFRFSSDSDESASAESPQAVATIIQDRAHRRRTPGAASGIARHRRNIAHRTRERVHSNGAPRTNETESDSEPPVHTQRQRRRRAIHTRLSSDDGTNAEASSETATVGRQSPRLGPRVQPIERPQGSQARSTSSPTVIASSSTRSANMEDEEPNHPHVPTAFSPLGLVSDRPQSALLARSPHSPLESYERARRPPTDTSHGTYNSPRNRSTLGHSAYPGQPSMNQQRRRNRPYGLPRPRHSRNSPAVGLSHSPIRSEGRTGQSARDRRAQKIEKRVERERLKAEREQRSST</sequence>
<dbReference type="GO" id="GO:0008270">
    <property type="term" value="F:zinc ion binding"/>
    <property type="evidence" value="ECO:0007669"/>
    <property type="project" value="UniProtKB-KW"/>
</dbReference>
<evidence type="ECO:0000313" key="8">
    <source>
        <dbReference type="Proteomes" id="UP001166286"/>
    </source>
</evidence>
<feature type="compositionally biased region" description="Low complexity" evidence="5">
    <location>
        <begin position="513"/>
        <end position="527"/>
    </location>
</feature>
<dbReference type="PROSITE" id="PS50089">
    <property type="entry name" value="ZF_RING_2"/>
    <property type="match status" value="1"/>
</dbReference>
<feature type="domain" description="RING-type" evidence="6">
    <location>
        <begin position="47"/>
        <end position="88"/>
    </location>
</feature>
<dbReference type="Gene3D" id="3.30.40.10">
    <property type="entry name" value="Zinc/RING finger domain, C3HC4 (zinc finger)"/>
    <property type="match status" value="1"/>
</dbReference>
<feature type="compositionally biased region" description="Polar residues" evidence="5">
    <location>
        <begin position="578"/>
        <end position="595"/>
    </location>
</feature>
<feature type="region of interest" description="Disordered" evidence="5">
    <location>
        <begin position="1"/>
        <end position="28"/>
    </location>
</feature>
<protein>
    <recommendedName>
        <fullName evidence="6">RING-type domain-containing protein</fullName>
    </recommendedName>
</protein>
<evidence type="ECO:0000259" key="6">
    <source>
        <dbReference type="PROSITE" id="PS50089"/>
    </source>
</evidence>
<evidence type="ECO:0000256" key="3">
    <source>
        <dbReference type="ARBA" id="ARBA00022833"/>
    </source>
</evidence>
<dbReference type="InterPro" id="IPR001841">
    <property type="entry name" value="Znf_RING"/>
</dbReference>
<dbReference type="SMART" id="SM00184">
    <property type="entry name" value="RING"/>
    <property type="match status" value="1"/>
</dbReference>
<keyword evidence="2 4" id="KW-0863">Zinc-finger</keyword>
<evidence type="ECO:0000256" key="1">
    <source>
        <dbReference type="ARBA" id="ARBA00022723"/>
    </source>
</evidence>
<feature type="compositionally biased region" description="Polar residues" evidence="5">
    <location>
        <begin position="475"/>
        <end position="491"/>
    </location>
</feature>
<evidence type="ECO:0000256" key="5">
    <source>
        <dbReference type="SAM" id="MobiDB-lite"/>
    </source>
</evidence>
<feature type="compositionally biased region" description="Acidic residues" evidence="5">
    <location>
        <begin position="279"/>
        <end position="294"/>
    </location>
</feature>
<evidence type="ECO:0000313" key="7">
    <source>
        <dbReference type="EMBL" id="KAK0516586.1"/>
    </source>
</evidence>
<evidence type="ECO:0000256" key="4">
    <source>
        <dbReference type="PROSITE-ProRule" id="PRU00175"/>
    </source>
</evidence>